<gene>
    <name evidence="2" type="ORF">PR002_g18811</name>
</gene>
<proteinExistence type="predicted"/>
<name>A0A6A3JTD1_9STRA</name>
<reference evidence="2 3" key="1">
    <citation type="submission" date="2018-09" db="EMBL/GenBank/DDBJ databases">
        <title>Genomic investigation of the strawberry pathogen Phytophthora fragariae indicates pathogenicity is determined by transcriptional variation in three key races.</title>
        <authorList>
            <person name="Adams T.M."/>
            <person name="Armitage A.D."/>
            <person name="Sobczyk M.K."/>
            <person name="Bates H.J."/>
            <person name="Dunwell J.M."/>
            <person name="Nellist C.F."/>
            <person name="Harrison R.J."/>
        </authorList>
    </citation>
    <scope>NUCLEOTIDE SEQUENCE [LARGE SCALE GENOMIC DNA]</scope>
    <source>
        <strain evidence="2 3">SCRP324</strain>
    </source>
</reference>
<organism evidence="2 3">
    <name type="scientific">Phytophthora rubi</name>
    <dbReference type="NCBI Taxonomy" id="129364"/>
    <lineage>
        <taxon>Eukaryota</taxon>
        <taxon>Sar</taxon>
        <taxon>Stramenopiles</taxon>
        <taxon>Oomycota</taxon>
        <taxon>Peronosporomycetes</taxon>
        <taxon>Peronosporales</taxon>
        <taxon>Peronosporaceae</taxon>
        <taxon>Phytophthora</taxon>
    </lineage>
</organism>
<dbReference type="AlphaFoldDB" id="A0A6A3JTD1"/>
<evidence type="ECO:0000256" key="1">
    <source>
        <dbReference type="SAM" id="MobiDB-lite"/>
    </source>
</evidence>
<feature type="region of interest" description="Disordered" evidence="1">
    <location>
        <begin position="57"/>
        <end position="76"/>
    </location>
</feature>
<comment type="caution">
    <text evidence="2">The sequence shown here is derived from an EMBL/GenBank/DDBJ whole genome shotgun (WGS) entry which is preliminary data.</text>
</comment>
<evidence type="ECO:0000313" key="2">
    <source>
        <dbReference type="EMBL" id="KAE8998159.1"/>
    </source>
</evidence>
<evidence type="ECO:0000313" key="3">
    <source>
        <dbReference type="Proteomes" id="UP000435112"/>
    </source>
</evidence>
<dbReference type="Proteomes" id="UP000435112">
    <property type="component" value="Unassembled WGS sequence"/>
</dbReference>
<accession>A0A6A3JTD1</accession>
<dbReference type="OrthoDB" id="123904at2759"/>
<sequence>MSKPALDKNSVDSLRFNGKPLHFAAWKTKLIIHLEALSEQRALEELRHKREKPLSRFEDLLESQPATPPRPPAEDKEATWQYDLHETLLSTQSSYIKKPLCETLPSGFKGIATKRMDEPVHVIWRLVEKQYNLINAAGVVGLVRQFNEMVNADFKSVGQLFQDLNSTSDVTDCEDQPAIPSDGQGLQLRLKIFASKDAADKQQLAST</sequence>
<protein>
    <submittedName>
        <fullName evidence="2">Uncharacterized protein</fullName>
    </submittedName>
</protein>
<dbReference type="EMBL" id="QXFU01001644">
    <property type="protein sequence ID" value="KAE8998159.1"/>
    <property type="molecule type" value="Genomic_DNA"/>
</dbReference>